<reference evidence="1" key="1">
    <citation type="submission" date="2017-04" db="EMBL/GenBank/DDBJ databases">
        <authorList>
            <person name="Varghese N."/>
            <person name="Submissions S."/>
        </authorList>
    </citation>
    <scope>NUCLEOTIDE SEQUENCE</scope>
    <source>
        <strain evidence="1">WTE2008</strain>
    </source>
</reference>
<protein>
    <submittedName>
        <fullName evidence="1">Four helix bundle protein</fullName>
    </submittedName>
</protein>
<proteinExistence type="predicted"/>
<comment type="caution">
    <text evidence="1">The sequence shown here is derived from an EMBL/GenBank/DDBJ whole genome shotgun (WGS) entry which is preliminary data.</text>
</comment>
<gene>
    <name evidence="1" type="ORF">SAMN06297397_2387</name>
</gene>
<dbReference type="Proteomes" id="UP000192328">
    <property type="component" value="Unassembled WGS sequence"/>
</dbReference>
<name>A0AC61PNC8_9FIRM</name>
<organism evidence="1 2">
    <name type="scientific">Aristaeella lactis</name>
    <dbReference type="NCBI Taxonomy" id="3046383"/>
    <lineage>
        <taxon>Bacteria</taxon>
        <taxon>Bacillati</taxon>
        <taxon>Bacillota</taxon>
        <taxon>Clostridia</taxon>
        <taxon>Eubacteriales</taxon>
        <taxon>Aristaeellaceae</taxon>
        <taxon>Aristaeella</taxon>
    </lineage>
</organism>
<sequence>MKDNNPVLEKSKAFAIRIIRLYQYLTTEKKEYILSKQILKSGTSIGANIRESVRAQSTADFQAKMQISLKEADETEYWLELLKETDYITGNAAESLLADCEELIRLIVAIVKTSKDGKQ</sequence>
<evidence type="ECO:0000313" key="1">
    <source>
        <dbReference type="EMBL" id="SMC76562.1"/>
    </source>
</evidence>
<keyword evidence="2" id="KW-1185">Reference proteome</keyword>
<dbReference type="EMBL" id="FWXZ01000005">
    <property type="protein sequence ID" value="SMC76562.1"/>
    <property type="molecule type" value="Genomic_DNA"/>
</dbReference>
<accession>A0AC61PNC8</accession>
<evidence type="ECO:0000313" key="2">
    <source>
        <dbReference type="Proteomes" id="UP000192328"/>
    </source>
</evidence>